<feature type="transmembrane region" description="Helical" evidence="7">
    <location>
        <begin position="513"/>
        <end position="531"/>
    </location>
</feature>
<dbReference type="InterPro" id="IPR032692">
    <property type="entry name" value="YccS_N"/>
</dbReference>
<feature type="transmembrane region" description="Helical" evidence="7">
    <location>
        <begin position="140"/>
        <end position="158"/>
    </location>
</feature>
<keyword evidence="11" id="KW-1185">Reference proteome</keyword>
<accession>A0A2U2PGC2</accession>
<evidence type="ECO:0000256" key="3">
    <source>
        <dbReference type="ARBA" id="ARBA00022692"/>
    </source>
</evidence>
<evidence type="ECO:0000256" key="5">
    <source>
        <dbReference type="ARBA" id="ARBA00023136"/>
    </source>
</evidence>
<evidence type="ECO:0000256" key="6">
    <source>
        <dbReference type="ARBA" id="ARBA00043993"/>
    </source>
</evidence>
<dbReference type="AlphaFoldDB" id="A0A2U2PGC2"/>
<name>A0A2U2PGC2_9SPHI</name>
<feature type="domain" description="Integral membrane protein YccS N-terminal" evidence="8">
    <location>
        <begin position="69"/>
        <end position="341"/>
    </location>
</feature>
<comment type="caution">
    <text evidence="10">The sequence shown here is derived from an EMBL/GenBank/DDBJ whole genome shotgun (WGS) entry which is preliminary data.</text>
</comment>
<dbReference type="Pfam" id="PF12805">
    <property type="entry name" value="FUSC-like"/>
    <property type="match status" value="1"/>
</dbReference>
<dbReference type="GO" id="GO:0005886">
    <property type="term" value="C:plasma membrane"/>
    <property type="evidence" value="ECO:0007669"/>
    <property type="project" value="UniProtKB-SubCell"/>
</dbReference>
<keyword evidence="4 7" id="KW-1133">Transmembrane helix</keyword>
<dbReference type="PANTHER" id="PTHR30509:SF8">
    <property type="entry name" value="INNER MEMBRANE PROTEIN YCCS"/>
    <property type="match status" value="1"/>
</dbReference>
<keyword evidence="5 7" id="KW-0472">Membrane</keyword>
<dbReference type="EMBL" id="QEAS01000009">
    <property type="protein sequence ID" value="PWG80446.1"/>
    <property type="molecule type" value="Genomic_DNA"/>
</dbReference>
<keyword evidence="2" id="KW-1003">Cell membrane</keyword>
<evidence type="ECO:0000313" key="11">
    <source>
        <dbReference type="Proteomes" id="UP000245647"/>
    </source>
</evidence>
<evidence type="ECO:0000313" key="10">
    <source>
        <dbReference type="EMBL" id="PWG80446.1"/>
    </source>
</evidence>
<dbReference type="InterPro" id="IPR049453">
    <property type="entry name" value="Memb_transporter_dom"/>
</dbReference>
<evidence type="ECO:0000256" key="1">
    <source>
        <dbReference type="ARBA" id="ARBA00004651"/>
    </source>
</evidence>
<sequence>MKQTREIKNFIFSQYFSDGLRISAGVLLPPLLLSQLGHLETGIAVSMGAITTSIPDNPGPVVHKRNGMLFSILFMVVVSLLTGFINDYPVLLVIEIFLFCFFFSMFNIYGNRAAAIGTGVLIVMIVNIDRDFTTGSLLEYTGFLLAGGIWYMALSLAVSQFRPYRIAQHTLGECIEKISEYLQLKADFYDTDSDFDETYKKLIDQQIIVHQQQDSVREILFKNRLLTKDPTNTARLLILVFLDVIDLFEQTMATHYDYRSIRSSYGHTGVLKEFHKVLVNIARQLEDLGYDINANERPRLRQDFQPQLEHLKTSIDQVENNFVLKKILINVRNIVNRINTIYSYFSHNKLDTVRISNEKDLGRFVSSQILDPKQFIENISFKSGIFRHSLRVAIVAVTGYLVSKMLPLGHHSYWILLTILVLLKPGFSLTKRRNYERLVGTLIGGIAGALIVYYVHDHTIRLIFLLIFMLGAYSFQRLNYVVSVLFMTPYILLMFSFIGFGDISLAKERILDTFIGSFIAFIASYFLFPSWEYPQLKSLMRKQLIANYHYLLKVAEGLAGKSLNMTEYKLVRKELYVSSANLASAYQRMLTEPKSKQKYVRETSKFIVLNHMLSSYIATLISTVRYDEARHTQPNHIRAVRKALYQIYEAITILKTSEDDDFKEADLHIPDASAKLPENTDSKLIAEQLDFVNKTAGDLLKTVMPFKEENQSIPAPSAETGG</sequence>
<dbReference type="Pfam" id="PF13515">
    <property type="entry name" value="FUSC_2"/>
    <property type="match status" value="1"/>
</dbReference>
<comment type="subcellular location">
    <subcellularLocation>
        <location evidence="1">Cell membrane</location>
        <topology evidence="1">Multi-pass membrane protein</topology>
    </subcellularLocation>
</comment>
<feature type="transmembrane region" description="Helical" evidence="7">
    <location>
        <begin position="412"/>
        <end position="430"/>
    </location>
</feature>
<dbReference type="Proteomes" id="UP000245647">
    <property type="component" value="Unassembled WGS sequence"/>
</dbReference>
<organism evidence="10 11">
    <name type="scientific">Pararcticibacter amylolyticus</name>
    <dbReference type="NCBI Taxonomy" id="2173175"/>
    <lineage>
        <taxon>Bacteria</taxon>
        <taxon>Pseudomonadati</taxon>
        <taxon>Bacteroidota</taxon>
        <taxon>Sphingobacteriia</taxon>
        <taxon>Sphingobacteriales</taxon>
        <taxon>Sphingobacteriaceae</taxon>
        <taxon>Pararcticibacter</taxon>
    </lineage>
</organism>
<feature type="transmembrane region" description="Helical" evidence="7">
    <location>
        <begin position="480"/>
        <end position="501"/>
    </location>
</feature>
<feature type="transmembrane region" description="Helical" evidence="7">
    <location>
        <begin position="90"/>
        <end position="106"/>
    </location>
</feature>
<protein>
    <submittedName>
        <fullName evidence="10">FUSC family protein</fullName>
    </submittedName>
</protein>
<evidence type="ECO:0000256" key="4">
    <source>
        <dbReference type="ARBA" id="ARBA00022989"/>
    </source>
</evidence>
<comment type="similarity">
    <text evidence="6">Belongs to the YccS/YhfK family.</text>
</comment>
<gene>
    <name evidence="10" type="ORF">DDR33_12665</name>
</gene>
<evidence type="ECO:0000259" key="8">
    <source>
        <dbReference type="Pfam" id="PF12805"/>
    </source>
</evidence>
<reference evidence="10 11" key="1">
    <citation type="submission" date="2018-04" db="EMBL/GenBank/DDBJ databases">
        <title>Pedobacter chongqingensis sp. nov., isolated from a rottenly hemp rope.</title>
        <authorList>
            <person name="Cai Y."/>
        </authorList>
    </citation>
    <scope>NUCLEOTIDE SEQUENCE [LARGE SCALE GENOMIC DNA]</scope>
    <source>
        <strain evidence="10 11">FJ4-8</strain>
    </source>
</reference>
<feature type="transmembrane region" description="Helical" evidence="7">
    <location>
        <begin position="460"/>
        <end position="475"/>
    </location>
</feature>
<evidence type="ECO:0000256" key="2">
    <source>
        <dbReference type="ARBA" id="ARBA00022475"/>
    </source>
</evidence>
<dbReference type="OrthoDB" id="8670769at2"/>
<feature type="transmembrane region" description="Helical" evidence="7">
    <location>
        <begin position="67"/>
        <end position="84"/>
    </location>
</feature>
<feature type="domain" description="Integral membrane bound transporter" evidence="9">
    <location>
        <begin position="401"/>
        <end position="522"/>
    </location>
</feature>
<dbReference type="PANTHER" id="PTHR30509">
    <property type="entry name" value="P-HYDROXYBENZOIC ACID EFFLUX PUMP SUBUNIT-RELATED"/>
    <property type="match status" value="1"/>
</dbReference>
<evidence type="ECO:0000256" key="7">
    <source>
        <dbReference type="SAM" id="Phobius"/>
    </source>
</evidence>
<feature type="transmembrane region" description="Helical" evidence="7">
    <location>
        <begin position="437"/>
        <end position="454"/>
    </location>
</feature>
<dbReference type="RefSeq" id="WP_109416153.1">
    <property type="nucleotide sequence ID" value="NZ_QEAS01000009.1"/>
</dbReference>
<evidence type="ECO:0000259" key="9">
    <source>
        <dbReference type="Pfam" id="PF13515"/>
    </source>
</evidence>
<proteinExistence type="inferred from homology"/>
<keyword evidence="3 7" id="KW-0812">Transmembrane</keyword>